<organism evidence="1 2">
    <name type="scientific">Elysia crispata</name>
    <name type="common">lettuce slug</name>
    <dbReference type="NCBI Taxonomy" id="231223"/>
    <lineage>
        <taxon>Eukaryota</taxon>
        <taxon>Metazoa</taxon>
        <taxon>Spiralia</taxon>
        <taxon>Lophotrochozoa</taxon>
        <taxon>Mollusca</taxon>
        <taxon>Gastropoda</taxon>
        <taxon>Heterobranchia</taxon>
        <taxon>Euthyneura</taxon>
        <taxon>Panpulmonata</taxon>
        <taxon>Sacoglossa</taxon>
        <taxon>Placobranchoidea</taxon>
        <taxon>Plakobranchidae</taxon>
        <taxon>Elysia</taxon>
    </lineage>
</organism>
<reference evidence="1" key="1">
    <citation type="journal article" date="2023" name="G3 (Bethesda)">
        <title>A reference genome for the long-term kleptoplast-retaining sea slug Elysia crispata morphotype clarki.</title>
        <authorList>
            <person name="Eastman K.E."/>
            <person name="Pendleton A.L."/>
            <person name="Shaikh M.A."/>
            <person name="Suttiyut T."/>
            <person name="Ogas R."/>
            <person name="Tomko P."/>
            <person name="Gavelis G."/>
            <person name="Widhalm J.R."/>
            <person name="Wisecaver J.H."/>
        </authorList>
    </citation>
    <scope>NUCLEOTIDE SEQUENCE</scope>
    <source>
        <strain evidence="1">ECLA1</strain>
    </source>
</reference>
<accession>A0AAE1A467</accession>
<proteinExistence type="predicted"/>
<evidence type="ECO:0000313" key="1">
    <source>
        <dbReference type="EMBL" id="KAK3779952.1"/>
    </source>
</evidence>
<comment type="caution">
    <text evidence="1">The sequence shown here is derived from an EMBL/GenBank/DDBJ whole genome shotgun (WGS) entry which is preliminary data.</text>
</comment>
<evidence type="ECO:0000313" key="2">
    <source>
        <dbReference type="Proteomes" id="UP001283361"/>
    </source>
</evidence>
<protein>
    <submittedName>
        <fullName evidence="1">Uncharacterized protein</fullName>
    </submittedName>
</protein>
<dbReference type="AlphaFoldDB" id="A0AAE1A467"/>
<dbReference type="EMBL" id="JAWDGP010002794">
    <property type="protein sequence ID" value="KAK3779952.1"/>
    <property type="molecule type" value="Genomic_DNA"/>
</dbReference>
<dbReference type="Proteomes" id="UP001283361">
    <property type="component" value="Unassembled WGS sequence"/>
</dbReference>
<name>A0AAE1A467_9GAST</name>
<sequence length="157" mass="17299">MNCVPACPAGFDIILNRHPASSSYHQIYGRDCVWSSPSWGSLVNTAHTDLRLFPTATLRFMGREPVQADYRVQSGSGIRGQYTRRVGSSCPSDNSLVDTNKSRYQHTSFDVLVWPDSAQSGNKRLGLCCLLHAASQSQRSPITSDTYRIVGFVAVKS</sequence>
<gene>
    <name evidence="1" type="ORF">RRG08_045193</name>
</gene>
<keyword evidence="2" id="KW-1185">Reference proteome</keyword>